<dbReference type="GO" id="GO:0007266">
    <property type="term" value="P:Rho protein signal transduction"/>
    <property type="evidence" value="ECO:0007669"/>
    <property type="project" value="TreeGrafter"/>
</dbReference>
<dbReference type="STRING" id="318479.A0A0N4ULD4"/>
<dbReference type="Gene3D" id="1.10.555.10">
    <property type="entry name" value="Rho GTPase activation protein"/>
    <property type="match status" value="1"/>
</dbReference>
<dbReference type="PANTHER" id="PTHR46005:SF4">
    <property type="entry name" value="RHO GTPASE-ACTIVATING PROTEIN 190"/>
    <property type="match status" value="1"/>
</dbReference>
<dbReference type="Pfam" id="PF00620">
    <property type="entry name" value="RhoGAP"/>
    <property type="match status" value="1"/>
</dbReference>
<evidence type="ECO:0000313" key="4">
    <source>
        <dbReference type="Proteomes" id="UP000038040"/>
    </source>
</evidence>
<dbReference type="EMBL" id="UYYG01000065">
    <property type="protein sequence ID" value="VDN52548.1"/>
    <property type="molecule type" value="Genomic_DNA"/>
</dbReference>
<evidence type="ECO:0000259" key="2">
    <source>
        <dbReference type="PROSITE" id="PS50238"/>
    </source>
</evidence>
<dbReference type="Proteomes" id="UP000274756">
    <property type="component" value="Unassembled WGS sequence"/>
</dbReference>
<feature type="chain" id="PRO_5033229975" evidence="1">
    <location>
        <begin position="20"/>
        <end position="275"/>
    </location>
</feature>
<feature type="signal peptide" evidence="1">
    <location>
        <begin position="1"/>
        <end position="19"/>
    </location>
</feature>
<keyword evidence="5" id="KW-1185">Reference proteome</keyword>
<evidence type="ECO:0000313" key="5">
    <source>
        <dbReference type="Proteomes" id="UP000274756"/>
    </source>
</evidence>
<dbReference type="GO" id="GO:0005096">
    <property type="term" value="F:GTPase activator activity"/>
    <property type="evidence" value="ECO:0007669"/>
    <property type="project" value="TreeGrafter"/>
</dbReference>
<dbReference type="PANTHER" id="PTHR46005">
    <property type="entry name" value="RHO GTPASE-ACTIVATING PROTEIN 190"/>
    <property type="match status" value="1"/>
</dbReference>
<dbReference type="InterPro" id="IPR008936">
    <property type="entry name" value="Rho_GTPase_activation_prot"/>
</dbReference>
<reference evidence="3 5" key="2">
    <citation type="submission" date="2018-11" db="EMBL/GenBank/DDBJ databases">
        <authorList>
            <consortium name="Pathogen Informatics"/>
        </authorList>
    </citation>
    <scope>NUCLEOTIDE SEQUENCE [LARGE SCALE GENOMIC DNA]</scope>
</reference>
<accession>A0A0N4ULD4</accession>
<feature type="domain" description="Rho-GAP" evidence="2">
    <location>
        <begin position="85"/>
        <end position="274"/>
    </location>
</feature>
<dbReference type="InterPro" id="IPR000198">
    <property type="entry name" value="RhoGAP_dom"/>
</dbReference>
<reference evidence="6" key="1">
    <citation type="submission" date="2017-02" db="UniProtKB">
        <authorList>
            <consortium name="WormBaseParasite"/>
        </authorList>
    </citation>
    <scope>IDENTIFICATION</scope>
</reference>
<dbReference type="SUPFAM" id="SSF48350">
    <property type="entry name" value="GTPase activation domain, GAP"/>
    <property type="match status" value="1"/>
</dbReference>
<dbReference type="Proteomes" id="UP000038040">
    <property type="component" value="Unplaced"/>
</dbReference>
<organism evidence="4 6">
    <name type="scientific">Dracunculus medinensis</name>
    <name type="common">Guinea worm</name>
    <dbReference type="NCBI Taxonomy" id="318479"/>
    <lineage>
        <taxon>Eukaryota</taxon>
        <taxon>Metazoa</taxon>
        <taxon>Ecdysozoa</taxon>
        <taxon>Nematoda</taxon>
        <taxon>Chromadorea</taxon>
        <taxon>Rhabditida</taxon>
        <taxon>Spirurina</taxon>
        <taxon>Dracunculoidea</taxon>
        <taxon>Dracunculidae</taxon>
        <taxon>Dracunculus</taxon>
    </lineage>
</organism>
<dbReference type="OrthoDB" id="5873004at2759"/>
<dbReference type="PROSITE" id="PS50238">
    <property type="entry name" value="RHOGAP"/>
    <property type="match status" value="1"/>
</dbReference>
<evidence type="ECO:0000256" key="1">
    <source>
        <dbReference type="SAM" id="SignalP"/>
    </source>
</evidence>
<name>A0A0N4ULD4_DRAME</name>
<dbReference type="GO" id="GO:0008361">
    <property type="term" value="P:regulation of cell size"/>
    <property type="evidence" value="ECO:0007669"/>
    <property type="project" value="TreeGrafter"/>
</dbReference>
<dbReference type="InterPro" id="IPR051978">
    <property type="entry name" value="Rho-GAP_domain"/>
</dbReference>
<proteinExistence type="predicted"/>
<keyword evidence="1" id="KW-0732">Signal</keyword>
<dbReference type="AlphaFoldDB" id="A0A0N4ULD4"/>
<protein>
    <submittedName>
        <fullName evidence="6">Rho-GAP domain-containing protein</fullName>
    </submittedName>
</protein>
<sequence>MAIFWILLNILDTFIQIGCIRINSERIKKKEKNFLFFGEFNCVSSEKISNAFSWLATRSPKRNHRCNVPEIVANIRMNGVLSQSDTLQSLASRSDDGIPFFVKKCIEYIEKEGGLSIEGLYRVPGNQAQVIEFERLFINDSSVDLHSMEMPVHAVATALKNFLSGLPDPIIPYDAHEALVNCISENSPEGISLIKDVINSLPDANRKTLSYLAAHLARVAKCSNTNSMDVRNLAKVWWPTLFRPNFDSFESMAIFITRLEMATQLLILYANIAAQ</sequence>
<dbReference type="WBParaSite" id="DME_0000860601-mRNA-1">
    <property type="protein sequence ID" value="DME_0000860601-mRNA-1"/>
    <property type="gene ID" value="DME_0000860601"/>
</dbReference>
<dbReference type="GO" id="GO:0050770">
    <property type="term" value="P:regulation of axonogenesis"/>
    <property type="evidence" value="ECO:0007669"/>
    <property type="project" value="TreeGrafter"/>
</dbReference>
<evidence type="ECO:0000313" key="6">
    <source>
        <dbReference type="WBParaSite" id="DME_0000860601-mRNA-1"/>
    </source>
</evidence>
<evidence type="ECO:0000313" key="3">
    <source>
        <dbReference type="EMBL" id="VDN52548.1"/>
    </source>
</evidence>
<gene>
    <name evidence="3" type="ORF">DME_LOCUS2521</name>
</gene>
<dbReference type="GO" id="GO:0005829">
    <property type="term" value="C:cytosol"/>
    <property type="evidence" value="ECO:0007669"/>
    <property type="project" value="TreeGrafter"/>
</dbReference>
<dbReference type="SMART" id="SM00324">
    <property type="entry name" value="RhoGAP"/>
    <property type="match status" value="1"/>
</dbReference>